<dbReference type="InParanoid" id="G3HST1"/>
<dbReference type="Proteomes" id="UP000001075">
    <property type="component" value="Unassembled WGS sequence"/>
</dbReference>
<proteinExistence type="predicted"/>
<gene>
    <name evidence="1" type="ORF">I79_013925</name>
</gene>
<accession>G3HST1</accession>
<name>G3HST1_CRIGR</name>
<dbReference type="EMBL" id="JH000672">
    <property type="protein sequence ID" value="EGW05071.1"/>
    <property type="molecule type" value="Genomic_DNA"/>
</dbReference>
<evidence type="ECO:0000313" key="1">
    <source>
        <dbReference type="EMBL" id="EGW05071.1"/>
    </source>
</evidence>
<protein>
    <submittedName>
        <fullName evidence="1">Uncharacterized protein</fullName>
    </submittedName>
</protein>
<sequence>MPTFAAGEMITSQCFFAKKQQNAFTGLKKRRYPQVDEDMLYFVSETFAKQGRRNCQNPQK</sequence>
<reference evidence="2" key="1">
    <citation type="journal article" date="2011" name="Nat. Biotechnol.">
        <title>The genomic sequence of the Chinese hamster ovary (CHO)-K1 cell line.</title>
        <authorList>
            <person name="Xu X."/>
            <person name="Nagarajan H."/>
            <person name="Lewis N.E."/>
            <person name="Pan S."/>
            <person name="Cai Z."/>
            <person name="Liu X."/>
            <person name="Chen W."/>
            <person name="Xie M."/>
            <person name="Wang W."/>
            <person name="Hammond S."/>
            <person name="Andersen M.R."/>
            <person name="Neff N."/>
            <person name="Passarelli B."/>
            <person name="Koh W."/>
            <person name="Fan H.C."/>
            <person name="Wang J."/>
            <person name="Gui Y."/>
            <person name="Lee K.H."/>
            <person name="Betenbaugh M.J."/>
            <person name="Quake S.R."/>
            <person name="Famili I."/>
            <person name="Palsson B.O."/>
            <person name="Wang J."/>
        </authorList>
    </citation>
    <scope>NUCLEOTIDE SEQUENCE [LARGE SCALE GENOMIC DNA]</scope>
    <source>
        <strain evidence="2">CHO K1 cell line</strain>
    </source>
</reference>
<dbReference type="AlphaFoldDB" id="G3HST1"/>
<organism evidence="1 2">
    <name type="scientific">Cricetulus griseus</name>
    <name type="common">Chinese hamster</name>
    <name type="synonym">Cricetulus barabensis griseus</name>
    <dbReference type="NCBI Taxonomy" id="10029"/>
    <lineage>
        <taxon>Eukaryota</taxon>
        <taxon>Metazoa</taxon>
        <taxon>Chordata</taxon>
        <taxon>Craniata</taxon>
        <taxon>Vertebrata</taxon>
        <taxon>Euteleostomi</taxon>
        <taxon>Mammalia</taxon>
        <taxon>Eutheria</taxon>
        <taxon>Euarchontoglires</taxon>
        <taxon>Glires</taxon>
        <taxon>Rodentia</taxon>
        <taxon>Myomorpha</taxon>
        <taxon>Muroidea</taxon>
        <taxon>Cricetidae</taxon>
        <taxon>Cricetinae</taxon>
        <taxon>Cricetulus</taxon>
    </lineage>
</organism>
<evidence type="ECO:0000313" key="2">
    <source>
        <dbReference type="Proteomes" id="UP000001075"/>
    </source>
</evidence>